<dbReference type="InterPro" id="IPR009270">
    <property type="entry name" value="DUF927"/>
</dbReference>
<dbReference type="EMBL" id="WNKW01000003">
    <property type="protein sequence ID" value="MTW33473.1"/>
    <property type="molecule type" value="Genomic_DNA"/>
</dbReference>
<proteinExistence type="predicted"/>
<feature type="region of interest" description="Disordered" evidence="1">
    <location>
        <begin position="100"/>
        <end position="125"/>
    </location>
</feature>
<evidence type="ECO:0000313" key="5">
    <source>
        <dbReference type="Proteomes" id="UP000735592"/>
    </source>
</evidence>
<dbReference type="CDD" id="cd01029">
    <property type="entry name" value="TOPRIM_primases"/>
    <property type="match status" value="1"/>
</dbReference>
<sequence length="983" mass="106054">MARPGREMELCMNNKSYPVSEAVARAALSMIPADDRDVWWRMGMALKSEFGEGGYQMFHDWSEGGAGFDAKAVKSTWASFKHGGKVTIGSLIAEAKRHGFNPKDHASASPLTPEQKAQARREREAREQAVAEETARLHAAGAEQAAKEWAAAAIEGSSPYLVRKGVAAYGVRFNGKVALVPLRDAAGKLWNLQRIQPNGNKRFPDGGRVSGCFHIIGERANAVWMLFAEGYATAATLHEATGWPVVVCFNESNLRNVAKVARDLSPAARLLFCADDDQETAARTGKNPGVMSAQVAAAVAGGVWCKPEGLPIGHSDFNDLAALAGLAAVKAQILAACEQADAQPNATINQTAAPRQAEAETAQGDTPKPRQTSKGGSGRRQPARRTDVGGDQAGRPFFNVDERGVWYHGFSNQGDPLPAQWICSELHVTAKSRDATGNGWGYLLEFTDGDGVAKRWAMPSSMLAGDGTQYRATLLSMGLRIGTGVAAKNHLSSYIQTQQIDERVRCTERIGWHDDVYVLPDKTIGSGDEKVMFQADGGIVSHFKQRSTLELWRQEVALYCRGNSRLLFCVSAAFAAPLLYLAHVPSGGFHIWGDSSSGKSTAVKVASSVYGGKDYMRTWRSTDNALEATATQHSDALLVLDEIAQVDPKVVGDVVYMLGNEAGKSRLDKSVKVRQLASWRLLFLSDGEVSLASHMEQAGKGSKAGHDVRMAHIAADAGCGLGVFETLHGFANGAAFSDYLVGKSSQHYGTAGMAFIEYLVREVGALREVLQANVSVLAKELCPADAHGQVARVATRFALVGLAGELATVAGITGWVAGDAIGAARTCFATWLEGRGGAGNIEHTSILRQVCGFFQSHGDARFTWWHRANDDHKPNTINRAGFKRMLSRDGAAINSNADHHKAYGDKMHPDDAEQSSQEYFVFSEVFRDEICKGFNPKTVTRLLVDRGLLMTDSDGSATRKERLPGMGPARVYRFKPEIVGLNV</sequence>
<accession>A0ABW9SMS0</accession>
<dbReference type="InterPro" id="IPR034154">
    <property type="entry name" value="TOPRIM_DnaG/twinkle"/>
</dbReference>
<evidence type="ECO:0000313" key="4">
    <source>
        <dbReference type="EMBL" id="MTW33473.1"/>
    </source>
</evidence>
<organism evidence="4 5">
    <name type="scientific">Pseudoduganella danionis</name>
    <dbReference type="NCBI Taxonomy" id="1890295"/>
    <lineage>
        <taxon>Bacteria</taxon>
        <taxon>Pseudomonadati</taxon>
        <taxon>Pseudomonadota</taxon>
        <taxon>Betaproteobacteria</taxon>
        <taxon>Burkholderiales</taxon>
        <taxon>Oxalobacteraceae</taxon>
        <taxon>Telluria group</taxon>
        <taxon>Pseudoduganella</taxon>
    </lineage>
</organism>
<evidence type="ECO:0000256" key="1">
    <source>
        <dbReference type="SAM" id="MobiDB-lite"/>
    </source>
</evidence>
<dbReference type="Pfam" id="PF06048">
    <property type="entry name" value="DUF927"/>
    <property type="match status" value="1"/>
</dbReference>
<reference evidence="4 5" key="1">
    <citation type="submission" date="2019-11" db="EMBL/GenBank/DDBJ databases">
        <title>Type strains purchased from KCTC, JCM and DSMZ.</title>
        <authorList>
            <person name="Lu H."/>
        </authorList>
    </citation>
    <scope>NUCLEOTIDE SEQUENCE [LARGE SCALE GENOMIC DNA]</scope>
    <source>
        <strain evidence="4 5">DSM 103461</strain>
    </source>
</reference>
<evidence type="ECO:0000259" key="3">
    <source>
        <dbReference type="Pfam" id="PF08707"/>
    </source>
</evidence>
<feature type="region of interest" description="Disordered" evidence="1">
    <location>
        <begin position="351"/>
        <end position="394"/>
    </location>
</feature>
<name>A0ABW9SMS0_9BURK</name>
<feature type="domain" description="Primase C-terminal 2" evidence="3">
    <location>
        <begin position="25"/>
        <end position="95"/>
    </location>
</feature>
<evidence type="ECO:0000259" key="2">
    <source>
        <dbReference type="Pfam" id="PF06048"/>
    </source>
</evidence>
<keyword evidence="5" id="KW-1185">Reference proteome</keyword>
<dbReference type="Proteomes" id="UP000735592">
    <property type="component" value="Unassembled WGS sequence"/>
</dbReference>
<dbReference type="Pfam" id="PF08707">
    <property type="entry name" value="PriCT_2"/>
    <property type="match status" value="1"/>
</dbReference>
<protein>
    <submittedName>
        <fullName evidence="4">DUF927 domain-containing protein</fullName>
    </submittedName>
</protein>
<dbReference type="InterPro" id="IPR014819">
    <property type="entry name" value="PriCT_2"/>
</dbReference>
<feature type="domain" description="DUF927" evidence="2">
    <location>
        <begin position="398"/>
        <end position="675"/>
    </location>
</feature>
<comment type="caution">
    <text evidence="4">The sequence shown here is derived from an EMBL/GenBank/DDBJ whole genome shotgun (WGS) entry which is preliminary data.</text>
</comment>
<gene>
    <name evidence="4" type="ORF">GM655_11615</name>
</gene>